<dbReference type="SUPFAM" id="SSF56672">
    <property type="entry name" value="DNA/RNA polymerases"/>
    <property type="match status" value="1"/>
</dbReference>
<comment type="caution">
    <text evidence="2">The sequence shown here is derived from an EMBL/GenBank/DDBJ whole genome shotgun (WGS) entry which is preliminary data.</text>
</comment>
<dbReference type="InterPro" id="IPR043502">
    <property type="entry name" value="DNA/RNA_pol_sf"/>
</dbReference>
<dbReference type="InterPro" id="IPR041588">
    <property type="entry name" value="Integrase_H2C2"/>
</dbReference>
<dbReference type="PANTHER" id="PTHR24559:SF427">
    <property type="entry name" value="RNA-DIRECTED DNA POLYMERASE"/>
    <property type="match status" value="1"/>
</dbReference>
<proteinExistence type="predicted"/>
<dbReference type="InterPro" id="IPR053134">
    <property type="entry name" value="RNA-dir_DNA_polymerase"/>
</dbReference>
<protein>
    <recommendedName>
        <fullName evidence="1">Integrase zinc-binding domain-containing protein</fullName>
    </recommendedName>
</protein>
<evidence type="ECO:0000313" key="2">
    <source>
        <dbReference type="EMBL" id="GEU48660.1"/>
    </source>
</evidence>
<evidence type="ECO:0000259" key="1">
    <source>
        <dbReference type="Pfam" id="PF17921"/>
    </source>
</evidence>
<gene>
    <name evidence="2" type="ORF">Tci_020638</name>
</gene>
<organism evidence="2">
    <name type="scientific">Tanacetum cinerariifolium</name>
    <name type="common">Dalmatian daisy</name>
    <name type="synonym">Chrysanthemum cinerariifolium</name>
    <dbReference type="NCBI Taxonomy" id="118510"/>
    <lineage>
        <taxon>Eukaryota</taxon>
        <taxon>Viridiplantae</taxon>
        <taxon>Streptophyta</taxon>
        <taxon>Embryophyta</taxon>
        <taxon>Tracheophyta</taxon>
        <taxon>Spermatophyta</taxon>
        <taxon>Magnoliopsida</taxon>
        <taxon>eudicotyledons</taxon>
        <taxon>Gunneridae</taxon>
        <taxon>Pentapetalae</taxon>
        <taxon>asterids</taxon>
        <taxon>campanulids</taxon>
        <taxon>Asterales</taxon>
        <taxon>Asteraceae</taxon>
        <taxon>Asteroideae</taxon>
        <taxon>Anthemideae</taxon>
        <taxon>Anthemidinae</taxon>
        <taxon>Tanacetum</taxon>
    </lineage>
</organism>
<sequence>MLRSIWLYGLVRRVCDKHTPVYSEAYGFMVWSEGSVTCIHPYAQKHMALWSYISFISTESVPLLNVKPSILRPTYVIEVAYSKKIETNRIIHGCILELGDSLFTIDLIPFGHGSFLLLLPSGKVLIVQGERTEESPKSLKSMKLNEHKLDDILIVRDFLNVFPKDLSRLPPHRQVEFYVDLVLRATPISNSQYRLAPSEMQELSKQLQELLALFLKDRSLFWLSPAKEDHEIHLKLVLELLKKEKLYAKFSKCEFWLQEVHFFRHVVDDYGIDVDPRGVRTLIMDESHATRYSIHPRVDKMYHDLRDMYWWPESVRNVIRYKYVISSSDQWAE</sequence>
<feature type="domain" description="Integrase zinc-binding" evidence="1">
    <location>
        <begin position="276"/>
        <end position="321"/>
    </location>
</feature>
<name>A0A6L2KIR3_TANCI</name>
<reference evidence="2" key="1">
    <citation type="journal article" date="2019" name="Sci. Rep.">
        <title>Draft genome of Tanacetum cinerariifolium, the natural source of mosquito coil.</title>
        <authorList>
            <person name="Yamashiro T."/>
            <person name="Shiraishi A."/>
            <person name="Satake H."/>
            <person name="Nakayama K."/>
        </authorList>
    </citation>
    <scope>NUCLEOTIDE SEQUENCE</scope>
</reference>
<dbReference type="Pfam" id="PF17921">
    <property type="entry name" value="Integrase_H2C2"/>
    <property type="match status" value="1"/>
</dbReference>
<dbReference type="EMBL" id="BKCJ010002451">
    <property type="protein sequence ID" value="GEU48660.1"/>
    <property type="molecule type" value="Genomic_DNA"/>
</dbReference>
<dbReference type="InterPro" id="IPR043128">
    <property type="entry name" value="Rev_trsase/Diguanyl_cyclase"/>
</dbReference>
<dbReference type="Gene3D" id="3.30.70.270">
    <property type="match status" value="1"/>
</dbReference>
<dbReference type="PANTHER" id="PTHR24559">
    <property type="entry name" value="TRANSPOSON TY3-I GAG-POL POLYPROTEIN"/>
    <property type="match status" value="1"/>
</dbReference>
<accession>A0A6L2KIR3</accession>
<dbReference type="AlphaFoldDB" id="A0A6L2KIR3"/>